<dbReference type="AlphaFoldDB" id="A0A2D4M4H7"/>
<sequence>MHAAKHCTESVPFPVQSFSQYMPTVFTCLSIVFLSGHQRLLDSSCNASSDGEFHPRFHRLWDLIGQELLLGVLLRRRSKSCFWAFLETETAGEALEALTGLDGIERSKAAGGCVL</sequence>
<proteinExistence type="predicted"/>
<reference evidence="1" key="2">
    <citation type="submission" date="2017-11" db="EMBL/GenBank/DDBJ databases">
        <title>Coralsnake Venomics: Analyses of Venom Gland Transcriptomes and Proteomes of Six Brazilian Taxa.</title>
        <authorList>
            <person name="Aird S.D."/>
            <person name="Jorge da Silva N."/>
            <person name="Qiu L."/>
            <person name="Villar-Briones A."/>
            <person name="Aparecida-Saddi V."/>
            <person name="Campos-Telles M.P."/>
            <person name="Grau M."/>
            <person name="Mikheyev A.S."/>
        </authorList>
    </citation>
    <scope>NUCLEOTIDE SEQUENCE</scope>
    <source>
        <tissue evidence="1">Venom_gland</tissue>
    </source>
</reference>
<protein>
    <submittedName>
        <fullName evidence="1">Uncharacterized protein</fullName>
    </submittedName>
</protein>
<evidence type="ECO:0000313" key="1">
    <source>
        <dbReference type="EMBL" id="LAB27949.1"/>
    </source>
</evidence>
<accession>A0A2D4M4H7</accession>
<reference evidence="1" key="1">
    <citation type="submission" date="2017-07" db="EMBL/GenBank/DDBJ databases">
        <authorList>
            <person name="Mikheyev A."/>
            <person name="Grau M."/>
        </authorList>
    </citation>
    <scope>NUCLEOTIDE SEQUENCE</scope>
    <source>
        <tissue evidence="1">Venom_gland</tissue>
    </source>
</reference>
<name>A0A2D4M4H7_9SAUR</name>
<organism evidence="1">
    <name type="scientific">Micrurus spixii</name>
    <name type="common">Amazon coral snake</name>
    <dbReference type="NCBI Taxonomy" id="129469"/>
    <lineage>
        <taxon>Eukaryota</taxon>
        <taxon>Metazoa</taxon>
        <taxon>Chordata</taxon>
        <taxon>Craniata</taxon>
        <taxon>Vertebrata</taxon>
        <taxon>Euteleostomi</taxon>
        <taxon>Lepidosauria</taxon>
        <taxon>Squamata</taxon>
        <taxon>Bifurcata</taxon>
        <taxon>Unidentata</taxon>
        <taxon>Episquamata</taxon>
        <taxon>Toxicofera</taxon>
        <taxon>Serpentes</taxon>
        <taxon>Colubroidea</taxon>
        <taxon>Elapidae</taxon>
        <taxon>Elapinae</taxon>
        <taxon>Micrurus</taxon>
    </lineage>
</organism>
<dbReference type="EMBL" id="IACM01071901">
    <property type="protein sequence ID" value="LAB27949.1"/>
    <property type="molecule type" value="Transcribed_RNA"/>
</dbReference>